<dbReference type="AlphaFoldDB" id="A0A1B1YA77"/>
<dbReference type="InterPro" id="IPR050764">
    <property type="entry name" value="CbbQ/NirQ/NorQ/GpvN"/>
</dbReference>
<dbReference type="Gene3D" id="3.40.50.300">
    <property type="entry name" value="P-loop containing nucleotide triphosphate hydrolases"/>
    <property type="match status" value="1"/>
</dbReference>
<reference evidence="6 7" key="1">
    <citation type="submission" date="2016-02" db="EMBL/GenBank/DDBJ databases">
        <title>Comparison of Clostridium stercorarium subspecies using comparative genomics and transcriptomics.</title>
        <authorList>
            <person name="Schellenberg J."/>
            <person name="Thallinger G."/>
            <person name="Levin D.B."/>
            <person name="Zhang X."/>
            <person name="Alvare G."/>
            <person name="Fristensky B."/>
            <person name="Sparling R."/>
        </authorList>
    </citation>
    <scope>NUCLEOTIDE SEQUENCE [LARGE SCALE GENOMIC DNA]</scope>
    <source>
        <strain evidence="6 7">DSM 2910</strain>
    </source>
</reference>
<dbReference type="InterPro" id="IPR011703">
    <property type="entry name" value="ATPase_AAA-3"/>
</dbReference>
<dbReference type="CDD" id="cd00009">
    <property type="entry name" value="AAA"/>
    <property type="match status" value="1"/>
</dbReference>
<feature type="domain" description="ChlI/MoxR AAA lid" evidence="5">
    <location>
        <begin position="235"/>
        <end position="296"/>
    </location>
</feature>
<dbReference type="GO" id="GO:0016887">
    <property type="term" value="F:ATP hydrolysis activity"/>
    <property type="evidence" value="ECO:0007669"/>
    <property type="project" value="InterPro"/>
</dbReference>
<dbReference type="GO" id="GO:0005524">
    <property type="term" value="F:ATP binding"/>
    <property type="evidence" value="ECO:0007669"/>
    <property type="project" value="UniProtKB-KW"/>
</dbReference>
<sequence>MRMDNRKLKELADKLTANVERVIVGKRDIIRNLFICLVCSGHVLLEDVPGTGKTLLAKTLSRSLDLEFSRIQFTPDLLPSDVTGIHYYDQKKGDFVFRKGPVFTNILLADEINRATPRTQSSLLECMEERQVSTDGKTYPLSPPFMVIATQNPVETLGTFPLPEAQLDRFLMKLYMGYPDTAEGVEILKRFRYEDPLSSIAPVAGKEDFEGLNDIFRNTYVSDDIYSYIIQIVEATRKHHEVILGVSPRGSQALLKTSQALAAINGRDYVTPDDVKQMAIPVLAHRIIARHSGSENGKPVTHSIIEQILQRVPVPSEDRLKEQAGA</sequence>
<proteinExistence type="inferred from homology"/>
<feature type="domain" description="ATPase AAA-3" evidence="4">
    <location>
        <begin position="42"/>
        <end position="172"/>
    </location>
</feature>
<evidence type="ECO:0000256" key="1">
    <source>
        <dbReference type="ARBA" id="ARBA00022741"/>
    </source>
</evidence>
<organism evidence="6 7">
    <name type="scientific">Thermoclostridium stercorarium subsp. thermolacticum DSM 2910</name>
    <dbReference type="NCBI Taxonomy" id="1121336"/>
    <lineage>
        <taxon>Bacteria</taxon>
        <taxon>Bacillati</taxon>
        <taxon>Bacillota</taxon>
        <taxon>Clostridia</taxon>
        <taxon>Eubacteriales</taxon>
        <taxon>Oscillospiraceae</taxon>
        <taxon>Thermoclostridium</taxon>
    </lineage>
</organism>
<gene>
    <name evidence="6" type="ORF">CSTERTH_00775</name>
</gene>
<dbReference type="PIRSF" id="PIRSF002849">
    <property type="entry name" value="AAA_ATPase_chaperone_MoxR_prd"/>
    <property type="match status" value="1"/>
</dbReference>
<dbReference type="Gene3D" id="1.10.8.80">
    <property type="entry name" value="Magnesium chelatase subunit I, C-Terminal domain"/>
    <property type="match status" value="1"/>
</dbReference>
<evidence type="ECO:0000313" key="6">
    <source>
        <dbReference type="EMBL" id="ANW97665.1"/>
    </source>
</evidence>
<evidence type="ECO:0000259" key="4">
    <source>
        <dbReference type="Pfam" id="PF07726"/>
    </source>
</evidence>
<keyword evidence="1" id="KW-0547">Nucleotide-binding</keyword>
<dbReference type="EMBL" id="CP014672">
    <property type="protein sequence ID" value="ANW97665.1"/>
    <property type="molecule type" value="Genomic_DNA"/>
</dbReference>
<dbReference type="Pfam" id="PF17863">
    <property type="entry name" value="AAA_lid_2"/>
    <property type="match status" value="1"/>
</dbReference>
<comment type="similarity">
    <text evidence="3">Belongs to the MoxR family.</text>
</comment>
<evidence type="ECO:0000256" key="2">
    <source>
        <dbReference type="ARBA" id="ARBA00022840"/>
    </source>
</evidence>
<dbReference type="InterPro" id="IPR027417">
    <property type="entry name" value="P-loop_NTPase"/>
</dbReference>
<dbReference type="PANTHER" id="PTHR42759:SF5">
    <property type="entry name" value="METHANOL DEHYDROGENASE REGULATOR"/>
    <property type="match status" value="1"/>
</dbReference>
<dbReference type="SUPFAM" id="SSF52540">
    <property type="entry name" value="P-loop containing nucleoside triphosphate hydrolases"/>
    <property type="match status" value="1"/>
</dbReference>
<evidence type="ECO:0000259" key="5">
    <source>
        <dbReference type="Pfam" id="PF17863"/>
    </source>
</evidence>
<dbReference type="InterPro" id="IPR041628">
    <property type="entry name" value="ChlI/MoxR_AAA_lid"/>
</dbReference>
<dbReference type="PANTHER" id="PTHR42759">
    <property type="entry name" value="MOXR FAMILY PROTEIN"/>
    <property type="match status" value="1"/>
</dbReference>
<dbReference type="FunFam" id="3.40.50.300:FF:000640">
    <property type="entry name" value="MoxR family ATPase"/>
    <property type="match status" value="1"/>
</dbReference>
<evidence type="ECO:0000256" key="3">
    <source>
        <dbReference type="ARBA" id="ARBA00061607"/>
    </source>
</evidence>
<dbReference type="Proteomes" id="UP000092971">
    <property type="component" value="Chromosome"/>
</dbReference>
<protein>
    <submittedName>
        <fullName evidence="6">Magnesium chelatase</fullName>
    </submittedName>
</protein>
<accession>A0A1B1YA77</accession>
<name>A0A1B1YA77_THEST</name>
<evidence type="ECO:0000313" key="7">
    <source>
        <dbReference type="Proteomes" id="UP000092971"/>
    </source>
</evidence>
<dbReference type="Pfam" id="PF07726">
    <property type="entry name" value="AAA_3"/>
    <property type="match status" value="1"/>
</dbReference>
<keyword evidence="2" id="KW-0067">ATP-binding</keyword>